<dbReference type="PANTHER" id="PTHR48094:SF12">
    <property type="entry name" value="PARKINSON DISEASE PROTEIN 7 HOMOLOG"/>
    <property type="match status" value="1"/>
</dbReference>
<name>A0ABM8ASW7_9BACT</name>
<dbReference type="Proteomes" id="UP001061361">
    <property type="component" value="Chromosome"/>
</dbReference>
<organism evidence="2 3">
    <name type="scientific">Pseudodesulfovibrio portus</name>
    <dbReference type="NCBI Taxonomy" id="231439"/>
    <lineage>
        <taxon>Bacteria</taxon>
        <taxon>Pseudomonadati</taxon>
        <taxon>Thermodesulfobacteriota</taxon>
        <taxon>Desulfovibrionia</taxon>
        <taxon>Desulfovibrionales</taxon>
        <taxon>Desulfovibrionaceae</taxon>
    </lineage>
</organism>
<feature type="domain" description="DJ-1/PfpI" evidence="1">
    <location>
        <begin position="4"/>
        <end position="159"/>
    </location>
</feature>
<dbReference type="InterPro" id="IPR029062">
    <property type="entry name" value="Class_I_gatase-like"/>
</dbReference>
<dbReference type="Gene3D" id="3.40.50.880">
    <property type="match status" value="1"/>
</dbReference>
<evidence type="ECO:0000259" key="1">
    <source>
        <dbReference type="Pfam" id="PF01965"/>
    </source>
</evidence>
<gene>
    <name evidence="2" type="ORF">JCM14722_20660</name>
</gene>
<sequence length="162" mass="16473">MAKSDFSATEYSRTRSALESGGMDCTVASSAAGPCKGDSGKRATAEMALSSVNAADYDAIVIIGGNGIMKMWKNPEAHRIVQEAVAQDKVVAAICAGPGILAHAGVMQGKRATAYSGSPSSALKEHGATYTGKKVEVDGRFITGNGPKAASGFGKAIVAAFE</sequence>
<dbReference type="EMBL" id="AP026708">
    <property type="protein sequence ID" value="BDQ34524.1"/>
    <property type="molecule type" value="Genomic_DNA"/>
</dbReference>
<dbReference type="SUPFAM" id="SSF52317">
    <property type="entry name" value="Class I glutamine amidotransferase-like"/>
    <property type="match status" value="1"/>
</dbReference>
<dbReference type="Pfam" id="PF01965">
    <property type="entry name" value="DJ-1_PfpI"/>
    <property type="match status" value="1"/>
</dbReference>
<dbReference type="PANTHER" id="PTHR48094">
    <property type="entry name" value="PROTEIN/NUCLEIC ACID DEGLYCASE DJ-1-RELATED"/>
    <property type="match status" value="1"/>
</dbReference>
<evidence type="ECO:0000313" key="2">
    <source>
        <dbReference type="EMBL" id="BDQ34524.1"/>
    </source>
</evidence>
<dbReference type="InterPro" id="IPR050325">
    <property type="entry name" value="Prot/Nucl_acid_deglycase"/>
</dbReference>
<accession>A0ABM8ASW7</accession>
<reference evidence="2" key="1">
    <citation type="submission" date="2022-08" db="EMBL/GenBank/DDBJ databases">
        <title>Genome Sequence of the sulphate-reducing bacterium, Pseudodesulfovibrio portus JCM14722.</title>
        <authorList>
            <person name="Kondo R."/>
            <person name="Kataoka T."/>
        </authorList>
    </citation>
    <scope>NUCLEOTIDE SEQUENCE</scope>
    <source>
        <strain evidence="2">JCM 14722</strain>
    </source>
</reference>
<proteinExistence type="predicted"/>
<dbReference type="InterPro" id="IPR002818">
    <property type="entry name" value="DJ-1/PfpI"/>
</dbReference>
<keyword evidence="3" id="KW-1185">Reference proteome</keyword>
<protein>
    <submittedName>
        <fullName evidence="2">DJ-1 family protein</fullName>
    </submittedName>
</protein>
<evidence type="ECO:0000313" key="3">
    <source>
        <dbReference type="Proteomes" id="UP001061361"/>
    </source>
</evidence>